<dbReference type="GO" id="GO:0015165">
    <property type="term" value="F:pyrimidine nucleotide-sugar transmembrane transporter activity"/>
    <property type="evidence" value="ECO:0007669"/>
    <property type="project" value="InterPro"/>
</dbReference>
<feature type="transmembrane region" description="Helical" evidence="6">
    <location>
        <begin position="580"/>
        <end position="598"/>
    </location>
</feature>
<keyword evidence="4 6" id="KW-0472">Membrane</keyword>
<evidence type="ECO:0000256" key="4">
    <source>
        <dbReference type="ARBA" id="ARBA00023136"/>
    </source>
</evidence>
<keyword evidence="7" id="KW-0732">Signal</keyword>
<dbReference type="Gene3D" id="2.30.180.10">
    <property type="entry name" value="FAS1 domain"/>
    <property type="match status" value="1"/>
</dbReference>
<dbReference type="AlphaFoldDB" id="A0A2P6TNU4"/>
<feature type="transmembrane region" description="Helical" evidence="6">
    <location>
        <begin position="610"/>
        <end position="628"/>
    </location>
</feature>
<feature type="transmembrane region" description="Helical" evidence="6">
    <location>
        <begin position="482"/>
        <end position="504"/>
    </location>
</feature>
<evidence type="ECO:0000313" key="10">
    <source>
        <dbReference type="Proteomes" id="UP000239899"/>
    </source>
</evidence>
<gene>
    <name evidence="9" type="ORF">C2E21_5392</name>
</gene>
<feature type="region of interest" description="Disordered" evidence="5">
    <location>
        <begin position="396"/>
        <end position="426"/>
    </location>
</feature>
<feature type="transmembrane region" description="Helical" evidence="6">
    <location>
        <begin position="448"/>
        <end position="470"/>
    </location>
</feature>
<feature type="chain" id="PRO_5015162541" evidence="7">
    <location>
        <begin position="35"/>
        <end position="828"/>
    </location>
</feature>
<feature type="transmembrane region" description="Helical" evidence="6">
    <location>
        <begin position="678"/>
        <end position="701"/>
    </location>
</feature>
<dbReference type="GO" id="GO:0000139">
    <property type="term" value="C:Golgi membrane"/>
    <property type="evidence" value="ECO:0007669"/>
    <property type="project" value="InterPro"/>
</dbReference>
<evidence type="ECO:0000256" key="7">
    <source>
        <dbReference type="SAM" id="SignalP"/>
    </source>
</evidence>
<feature type="compositionally biased region" description="Pro residues" evidence="5">
    <location>
        <begin position="368"/>
        <end position="377"/>
    </location>
</feature>
<dbReference type="SUPFAM" id="SSF82153">
    <property type="entry name" value="FAS1 domain"/>
    <property type="match status" value="1"/>
</dbReference>
<keyword evidence="2 6" id="KW-0812">Transmembrane</keyword>
<dbReference type="Proteomes" id="UP000239899">
    <property type="component" value="Unassembled WGS sequence"/>
</dbReference>
<comment type="caution">
    <text evidence="9">The sequence shown here is derived from an EMBL/GenBank/DDBJ whole genome shotgun (WGS) entry which is preliminary data.</text>
</comment>
<dbReference type="EMBL" id="LHPG02000010">
    <property type="protein sequence ID" value="PRW51007.1"/>
    <property type="molecule type" value="Genomic_DNA"/>
</dbReference>
<evidence type="ECO:0000256" key="3">
    <source>
        <dbReference type="ARBA" id="ARBA00022989"/>
    </source>
</evidence>
<protein>
    <submittedName>
        <fullName evidence="9">CMP-sialic acid transporter 2-like isoform X1</fullName>
    </submittedName>
</protein>
<feature type="region of interest" description="Disordered" evidence="5">
    <location>
        <begin position="301"/>
        <end position="382"/>
    </location>
</feature>
<evidence type="ECO:0000256" key="5">
    <source>
        <dbReference type="SAM" id="MobiDB-lite"/>
    </source>
</evidence>
<evidence type="ECO:0000259" key="8">
    <source>
        <dbReference type="Pfam" id="PF02469"/>
    </source>
</evidence>
<feature type="signal peptide" evidence="7">
    <location>
        <begin position="1"/>
        <end position="34"/>
    </location>
</feature>
<comment type="subcellular location">
    <subcellularLocation>
        <location evidence="1">Membrane</location>
        <topology evidence="1">Multi-pass membrane protein</topology>
    </subcellularLocation>
</comment>
<feature type="transmembrane region" description="Helical" evidence="6">
    <location>
        <begin position="649"/>
        <end position="672"/>
    </location>
</feature>
<dbReference type="PROSITE" id="PS51257">
    <property type="entry name" value="PROKAR_LIPOPROTEIN"/>
    <property type="match status" value="1"/>
</dbReference>
<keyword evidence="3 6" id="KW-1133">Transmembrane helix</keyword>
<proteinExistence type="predicted"/>
<feature type="compositionally biased region" description="Low complexity" evidence="5">
    <location>
        <begin position="301"/>
        <end position="328"/>
    </location>
</feature>
<feature type="transmembrane region" description="Helical" evidence="6">
    <location>
        <begin position="524"/>
        <end position="542"/>
    </location>
</feature>
<dbReference type="PANTHER" id="PTHR10231">
    <property type="entry name" value="NUCLEOTIDE-SUGAR TRANSMEMBRANE TRANSPORTER"/>
    <property type="match status" value="1"/>
</dbReference>
<evidence type="ECO:0000256" key="1">
    <source>
        <dbReference type="ARBA" id="ARBA00004141"/>
    </source>
</evidence>
<evidence type="ECO:0000256" key="6">
    <source>
        <dbReference type="SAM" id="Phobius"/>
    </source>
</evidence>
<evidence type="ECO:0000313" key="9">
    <source>
        <dbReference type="EMBL" id="PRW51007.1"/>
    </source>
</evidence>
<dbReference type="OrthoDB" id="419167at2759"/>
<name>A0A2P6TNU4_CHLSO</name>
<keyword evidence="10" id="KW-1185">Reference proteome</keyword>
<feature type="compositionally biased region" description="Low complexity" evidence="5">
    <location>
        <begin position="335"/>
        <end position="345"/>
    </location>
</feature>
<dbReference type="InterPro" id="IPR007271">
    <property type="entry name" value="Nuc_sug_transpt"/>
</dbReference>
<dbReference type="Pfam" id="PF02469">
    <property type="entry name" value="Fasciclin"/>
    <property type="match status" value="1"/>
</dbReference>
<feature type="region of interest" description="Disordered" evidence="5">
    <location>
        <begin position="40"/>
        <end position="91"/>
    </location>
</feature>
<dbReference type="InterPro" id="IPR000782">
    <property type="entry name" value="FAS1_domain"/>
</dbReference>
<feature type="compositionally biased region" description="Basic and acidic residues" evidence="5">
    <location>
        <begin position="57"/>
        <end position="67"/>
    </location>
</feature>
<accession>A0A2P6TNU4</accession>
<feature type="domain" description="FAS1" evidence="8">
    <location>
        <begin position="124"/>
        <end position="238"/>
    </location>
</feature>
<evidence type="ECO:0000256" key="2">
    <source>
        <dbReference type="ARBA" id="ARBA00022692"/>
    </source>
</evidence>
<dbReference type="Pfam" id="PF04142">
    <property type="entry name" value="Nuc_sug_transp"/>
    <property type="match status" value="1"/>
</dbReference>
<reference evidence="9 10" key="1">
    <citation type="journal article" date="2018" name="Plant J.">
        <title>Genome sequences of Chlorella sorokiniana UTEX 1602 and Micractinium conductrix SAG 241.80: implications to maltose excretion by a green alga.</title>
        <authorList>
            <person name="Arriola M.B."/>
            <person name="Velmurugan N."/>
            <person name="Zhang Y."/>
            <person name="Plunkett M.H."/>
            <person name="Hondzo H."/>
            <person name="Barney B.M."/>
        </authorList>
    </citation>
    <scope>NUCLEOTIDE SEQUENCE [LARGE SCALE GENOMIC DNA]</scope>
    <source>
        <strain evidence="10">UTEX 1602</strain>
    </source>
</reference>
<organism evidence="9 10">
    <name type="scientific">Chlorella sorokiniana</name>
    <name type="common">Freshwater green alga</name>
    <dbReference type="NCBI Taxonomy" id="3076"/>
    <lineage>
        <taxon>Eukaryota</taxon>
        <taxon>Viridiplantae</taxon>
        <taxon>Chlorophyta</taxon>
        <taxon>core chlorophytes</taxon>
        <taxon>Trebouxiophyceae</taxon>
        <taxon>Chlorellales</taxon>
        <taxon>Chlorellaceae</taxon>
        <taxon>Chlorella clade</taxon>
        <taxon>Chlorella</taxon>
    </lineage>
</organism>
<feature type="compositionally biased region" description="Pro residues" evidence="5">
    <location>
        <begin position="414"/>
        <end position="426"/>
    </location>
</feature>
<sequence length="828" mass="86296">MRRKEAPCRAARSLLLLLALAAAACLAYLGQAQASAPREVAAARRRSLAADSGDDDGSPRSKADRVKGGGGSKGAKGSKAAPPPPSPCPSLWSIAKKAEDLQFLVAVHRHTQLHFFSPFVKGSGKRPFTLLAPTDAAWNETFGTASDDERQALRSGFAALLLYHQILTGGYSAQQLAARYDAPTALGPSVGKEMKVDMDKLDDEFWASGQAPNNYGRVVREQESCGAHLIVVDSVLQPLGVDQLPQLQTEEPINDTTWAKLLSIINVDSQLAAGSTAALPQLAPAPAPAWVDGAPAPAPAAGGLAGAPAGSVGSSSAGSMDSSSSSSSSGGGSGWAEAAGSSPAPHQHPHQQHQHQQQQGGTVWEIEPSPPAPPGVAAPPDCATLAATGQLMRGPLPRYGSYGTPAQLNGGAASPPPPLPLAPPGGQPVALAYQDVHKRPAQLKGSAWKVWLVLGDCTLIGLAPVLVHMAKDKDGHYPFSPIAVNLLVELFKTLFALGTLVAYGTGRPGPPMYASLTSFVRDAHHNRILAIPAGLYAVNNLLKFLMQLYFKPTTAKMLSNLKILVIAVLMRSVMRRSFNIYQWEALFLLVAGITVNQLNYCGKGSGGDMFTAAAVLYTLGSITVPSLASVLNEFGLKKNMETSVLLQNFFLYFFGVLFNLAGLLVVVATGGLAPGAVFNGFGTVTLLLVVNNALQGVLASFFYKYADTILKKYSSTIATIMTGVMSALLFGHSLTLNFLLGVAIVFISMHLFFSMGSPKGAAAGGLPPAAKAQRPPQLAVSPSMEHLASLSTVASTASIASLATAEGDVITPLLGPASGARPPALLPR</sequence>
<dbReference type="InterPro" id="IPR036378">
    <property type="entry name" value="FAS1_dom_sf"/>
</dbReference>